<organism evidence="1 2">
    <name type="scientific">Pseudoxanthobacter soli DSM 19599</name>
    <dbReference type="NCBI Taxonomy" id="1123029"/>
    <lineage>
        <taxon>Bacteria</taxon>
        <taxon>Pseudomonadati</taxon>
        <taxon>Pseudomonadota</taxon>
        <taxon>Alphaproteobacteria</taxon>
        <taxon>Hyphomicrobiales</taxon>
        <taxon>Segnochrobactraceae</taxon>
        <taxon>Pseudoxanthobacter</taxon>
    </lineage>
</organism>
<protein>
    <submittedName>
        <fullName evidence="1">Uncharacterized protein</fullName>
    </submittedName>
</protein>
<accession>A0A1M7ZMR9</accession>
<dbReference type="AlphaFoldDB" id="A0A1M7ZMR9"/>
<reference evidence="1 2" key="1">
    <citation type="submission" date="2016-12" db="EMBL/GenBank/DDBJ databases">
        <authorList>
            <person name="Song W.-J."/>
            <person name="Kurnit D.M."/>
        </authorList>
    </citation>
    <scope>NUCLEOTIDE SEQUENCE [LARGE SCALE GENOMIC DNA]</scope>
    <source>
        <strain evidence="1 2">DSM 19599</strain>
    </source>
</reference>
<evidence type="ECO:0000313" key="1">
    <source>
        <dbReference type="EMBL" id="SHO66112.1"/>
    </source>
</evidence>
<sequence length="58" mass="6439">MNKELVELSARLKDAQKELILSAARAKMMPSDSVIRKIAELEQAIVATETLIEEQAGR</sequence>
<evidence type="ECO:0000313" key="2">
    <source>
        <dbReference type="Proteomes" id="UP000186406"/>
    </source>
</evidence>
<dbReference type="Proteomes" id="UP000186406">
    <property type="component" value="Unassembled WGS sequence"/>
</dbReference>
<dbReference type="EMBL" id="FRXO01000005">
    <property type="protein sequence ID" value="SHO66112.1"/>
    <property type="molecule type" value="Genomic_DNA"/>
</dbReference>
<gene>
    <name evidence="1" type="ORF">SAMN02745172_02765</name>
</gene>
<name>A0A1M7ZMR9_9HYPH</name>
<keyword evidence="2" id="KW-1185">Reference proteome</keyword>
<dbReference type="RefSeq" id="WP_175563702.1">
    <property type="nucleotide sequence ID" value="NZ_FRXO01000005.1"/>
</dbReference>
<proteinExistence type="predicted"/>